<evidence type="ECO:0000313" key="4">
    <source>
        <dbReference type="EMBL" id="MBD0380469.1"/>
    </source>
</evidence>
<evidence type="ECO:0000256" key="1">
    <source>
        <dbReference type="ARBA" id="ARBA00006484"/>
    </source>
</evidence>
<evidence type="ECO:0000256" key="2">
    <source>
        <dbReference type="ARBA" id="ARBA00023002"/>
    </source>
</evidence>
<dbReference type="GO" id="GO:0016491">
    <property type="term" value="F:oxidoreductase activity"/>
    <property type="evidence" value="ECO:0007669"/>
    <property type="project" value="UniProtKB-KW"/>
</dbReference>
<dbReference type="SUPFAM" id="SSF51735">
    <property type="entry name" value="NAD(P)-binding Rossmann-fold domains"/>
    <property type="match status" value="1"/>
</dbReference>
<keyword evidence="2" id="KW-0560">Oxidoreductase</keyword>
<sequence length="250" mass="26529">MDLGLYGKVVLVTGGSKGIGKATVLRYGAEGASVVLTYANDSFASSEVVKEIRERGGLAEAVQMDLTRAASIHEAIAGISEKYGSISVLVNNAVTGERRPVRVEEGDPEDWYRMIDHNLKATYLVTKSVLPFMKGGQWGRIVHVSSEIAEDGMAGASSYMTAKAGLHGFSRALAVELASEGIFSNVVMPGLTLTERNLESFPPDMLEKFASSLPARRLGTPDDVAALIAFLGSAANSFVNGEMIRVTGGK</sequence>
<reference evidence="4" key="1">
    <citation type="submission" date="2020-09" db="EMBL/GenBank/DDBJ databases">
        <title>Draft Genome Sequence of Paenibacillus sp. WST5.</title>
        <authorList>
            <person name="Bao Z."/>
        </authorList>
    </citation>
    <scope>NUCLEOTIDE SEQUENCE</scope>
    <source>
        <strain evidence="4">WST5</strain>
    </source>
</reference>
<dbReference type="CDD" id="cd05233">
    <property type="entry name" value="SDR_c"/>
    <property type="match status" value="1"/>
</dbReference>
<evidence type="ECO:0000256" key="3">
    <source>
        <dbReference type="RuleBase" id="RU000363"/>
    </source>
</evidence>
<accession>A0A926QJG3</accession>
<comment type="similarity">
    <text evidence="1 3">Belongs to the short-chain dehydrogenases/reductases (SDR) family.</text>
</comment>
<dbReference type="PANTHER" id="PTHR42879:SF2">
    <property type="entry name" value="3-OXOACYL-[ACYL-CARRIER-PROTEIN] REDUCTASE FABG"/>
    <property type="match status" value="1"/>
</dbReference>
<name>A0A926QJG3_9BACL</name>
<organism evidence="4 5">
    <name type="scientific">Paenibacillus sedimenti</name>
    <dbReference type="NCBI Taxonomy" id="2770274"/>
    <lineage>
        <taxon>Bacteria</taxon>
        <taxon>Bacillati</taxon>
        <taxon>Bacillota</taxon>
        <taxon>Bacilli</taxon>
        <taxon>Bacillales</taxon>
        <taxon>Paenibacillaceae</taxon>
        <taxon>Paenibacillus</taxon>
    </lineage>
</organism>
<proteinExistence type="inferred from homology"/>
<dbReference type="Gene3D" id="3.40.50.720">
    <property type="entry name" value="NAD(P)-binding Rossmann-like Domain"/>
    <property type="match status" value="1"/>
</dbReference>
<dbReference type="EMBL" id="JACVVD010000003">
    <property type="protein sequence ID" value="MBD0380469.1"/>
    <property type="molecule type" value="Genomic_DNA"/>
</dbReference>
<dbReference type="AlphaFoldDB" id="A0A926QJG3"/>
<dbReference type="Proteomes" id="UP000650466">
    <property type="component" value="Unassembled WGS sequence"/>
</dbReference>
<protein>
    <submittedName>
        <fullName evidence="4">SDR family oxidoreductase</fullName>
    </submittedName>
</protein>
<dbReference type="FunFam" id="3.40.50.720:FF:000173">
    <property type="entry name" value="3-oxoacyl-[acyl-carrier protein] reductase"/>
    <property type="match status" value="1"/>
</dbReference>
<dbReference type="RefSeq" id="WP_188174266.1">
    <property type="nucleotide sequence ID" value="NZ_JACVVD010000003.1"/>
</dbReference>
<evidence type="ECO:0000313" key="5">
    <source>
        <dbReference type="Proteomes" id="UP000650466"/>
    </source>
</evidence>
<dbReference type="InterPro" id="IPR036291">
    <property type="entry name" value="NAD(P)-bd_dom_sf"/>
</dbReference>
<dbReference type="InterPro" id="IPR002347">
    <property type="entry name" value="SDR_fam"/>
</dbReference>
<dbReference type="PRINTS" id="PR00081">
    <property type="entry name" value="GDHRDH"/>
</dbReference>
<dbReference type="Pfam" id="PF00106">
    <property type="entry name" value="adh_short"/>
    <property type="match status" value="1"/>
</dbReference>
<dbReference type="PRINTS" id="PR00080">
    <property type="entry name" value="SDRFAMILY"/>
</dbReference>
<gene>
    <name evidence="4" type="ORF">ICC18_10110</name>
</gene>
<dbReference type="InterPro" id="IPR050259">
    <property type="entry name" value="SDR"/>
</dbReference>
<keyword evidence="5" id="KW-1185">Reference proteome</keyword>
<dbReference type="PANTHER" id="PTHR42879">
    <property type="entry name" value="3-OXOACYL-(ACYL-CARRIER-PROTEIN) REDUCTASE"/>
    <property type="match status" value="1"/>
</dbReference>
<comment type="caution">
    <text evidence="4">The sequence shown here is derived from an EMBL/GenBank/DDBJ whole genome shotgun (WGS) entry which is preliminary data.</text>
</comment>